<name>A0A5P3VQ11_9BURK</name>
<reference evidence="1 2" key="1">
    <citation type="submission" date="2018-09" db="EMBL/GenBank/DDBJ databases">
        <title>Complete genome sequence of Cupriavidus oxalaticus T2, a bacterium capable of phenol tolerance and degradation.</title>
        <authorList>
            <person name="Yan J."/>
        </authorList>
    </citation>
    <scope>NUCLEOTIDE SEQUENCE [LARGE SCALE GENOMIC DNA]</scope>
    <source>
        <strain evidence="1 2">T2</strain>
    </source>
</reference>
<evidence type="ECO:0000313" key="2">
    <source>
        <dbReference type="Proteomes" id="UP000325743"/>
    </source>
</evidence>
<evidence type="ECO:0000313" key="1">
    <source>
        <dbReference type="EMBL" id="QEZ47472.1"/>
    </source>
</evidence>
<accession>A0A5P3VQ11</accession>
<dbReference type="AlphaFoldDB" id="A0A5P3VQ11"/>
<organism evidence="1 2">
    <name type="scientific">Cupriavidus oxalaticus</name>
    <dbReference type="NCBI Taxonomy" id="96344"/>
    <lineage>
        <taxon>Bacteria</taxon>
        <taxon>Pseudomonadati</taxon>
        <taxon>Pseudomonadota</taxon>
        <taxon>Betaproteobacteria</taxon>
        <taxon>Burkholderiales</taxon>
        <taxon>Burkholderiaceae</taxon>
        <taxon>Cupriavidus</taxon>
    </lineage>
</organism>
<protein>
    <submittedName>
        <fullName evidence="1">Uncharacterized protein</fullName>
    </submittedName>
</protein>
<sequence>MVPAIQRQGSLYSAEDRRMAAAQFVLLSSVRRVAAATGIPVRTIYDWTKTDWWETLVAQVRMEMEGELEATLSRLIYLSFAAILDRLENGDCAMTSDGRIARKPVSARDAMTILAMVIDKRKVLRDALAAQQRMPVRDLAERLRDLGRSRTMSGQDA</sequence>
<gene>
    <name evidence="1" type="ORF">D2917_25425</name>
</gene>
<dbReference type="Proteomes" id="UP000325743">
    <property type="component" value="Chromosome 2"/>
</dbReference>
<proteinExistence type="predicted"/>
<dbReference type="EMBL" id="CP032519">
    <property type="protein sequence ID" value="QEZ47472.1"/>
    <property type="molecule type" value="Genomic_DNA"/>
</dbReference>